<reference evidence="1 2" key="1">
    <citation type="journal article" date="2023" name="Hortic Res">
        <title>The complete reference genome for grapevine (Vitis vinifera L.) genetics and breeding.</title>
        <authorList>
            <person name="Shi X."/>
            <person name="Cao S."/>
            <person name="Wang X."/>
            <person name="Huang S."/>
            <person name="Wang Y."/>
            <person name="Liu Z."/>
            <person name="Liu W."/>
            <person name="Leng X."/>
            <person name="Peng Y."/>
            <person name="Wang N."/>
            <person name="Wang Y."/>
            <person name="Ma Z."/>
            <person name="Xu X."/>
            <person name="Zhang F."/>
            <person name="Xue H."/>
            <person name="Zhong H."/>
            <person name="Wang Y."/>
            <person name="Zhang K."/>
            <person name="Velt A."/>
            <person name="Avia K."/>
            <person name="Holtgrawe D."/>
            <person name="Grimplet J."/>
            <person name="Matus J.T."/>
            <person name="Ware D."/>
            <person name="Wu X."/>
            <person name="Wang H."/>
            <person name="Liu C."/>
            <person name="Fang Y."/>
            <person name="Rustenholz C."/>
            <person name="Cheng Z."/>
            <person name="Xiao H."/>
            <person name="Zhou Y."/>
        </authorList>
    </citation>
    <scope>NUCLEOTIDE SEQUENCE [LARGE SCALE GENOMIC DNA]</scope>
    <source>
        <strain evidence="2">cv. Pinot noir / PN40024</strain>
        <tissue evidence="1">Leaf</tissue>
    </source>
</reference>
<sequence length="124" mass="13456">MNKVLKENYTFFSDSGCNGTELSRSQEIEVVLTGIAHVDEDNLSLAIVDATKSVGEAGNEDFLGVIRDLISVHDSVILVLVETRISGDRADENVLVGSKGNMKISNFGHGVLPLYCHFFGKLTL</sequence>
<dbReference type="Proteomes" id="UP001227230">
    <property type="component" value="Chromosome 8"/>
</dbReference>
<accession>A0ABY9CDV6</accession>
<gene>
    <name evidence="1" type="ORF">VitviT2T_011332</name>
</gene>
<evidence type="ECO:0000313" key="2">
    <source>
        <dbReference type="Proteomes" id="UP001227230"/>
    </source>
</evidence>
<evidence type="ECO:0000313" key="1">
    <source>
        <dbReference type="EMBL" id="WJZ92330.1"/>
    </source>
</evidence>
<organism evidence="1 2">
    <name type="scientific">Vitis vinifera</name>
    <name type="common">Grape</name>
    <dbReference type="NCBI Taxonomy" id="29760"/>
    <lineage>
        <taxon>Eukaryota</taxon>
        <taxon>Viridiplantae</taxon>
        <taxon>Streptophyta</taxon>
        <taxon>Embryophyta</taxon>
        <taxon>Tracheophyta</taxon>
        <taxon>Spermatophyta</taxon>
        <taxon>Magnoliopsida</taxon>
        <taxon>eudicotyledons</taxon>
        <taxon>Gunneridae</taxon>
        <taxon>Pentapetalae</taxon>
        <taxon>rosids</taxon>
        <taxon>Vitales</taxon>
        <taxon>Vitaceae</taxon>
        <taxon>Viteae</taxon>
        <taxon>Vitis</taxon>
    </lineage>
</organism>
<proteinExistence type="predicted"/>
<name>A0ABY9CDV6_VITVI</name>
<keyword evidence="2" id="KW-1185">Reference proteome</keyword>
<protein>
    <submittedName>
        <fullName evidence="1">Uncharacterized protein</fullName>
    </submittedName>
</protein>
<dbReference type="EMBL" id="CP126655">
    <property type="protein sequence ID" value="WJZ92330.1"/>
    <property type="molecule type" value="Genomic_DNA"/>
</dbReference>